<dbReference type="AlphaFoldDB" id="A0AAV7IF77"/>
<evidence type="ECO:0000313" key="9">
    <source>
        <dbReference type="Proteomes" id="UP000826195"/>
    </source>
</evidence>
<evidence type="ECO:0000313" key="8">
    <source>
        <dbReference type="EMBL" id="KAH0549713.1"/>
    </source>
</evidence>
<evidence type="ECO:0000256" key="1">
    <source>
        <dbReference type="ARBA" id="ARBA00004141"/>
    </source>
</evidence>
<accession>A0AAV7IF77</accession>
<evidence type="ECO:0000256" key="6">
    <source>
        <dbReference type="ARBA" id="ARBA00023136"/>
    </source>
</evidence>
<keyword evidence="9" id="KW-1185">Reference proteome</keyword>
<evidence type="ECO:0000256" key="4">
    <source>
        <dbReference type="ARBA" id="ARBA00022989"/>
    </source>
</evidence>
<keyword evidence="5" id="KW-0406">Ion transport</keyword>
<evidence type="ECO:0000256" key="7">
    <source>
        <dbReference type="ARBA" id="ARBA00023303"/>
    </source>
</evidence>
<keyword evidence="7" id="KW-0407">Ion channel</keyword>
<keyword evidence="2" id="KW-0813">Transport</keyword>
<dbReference type="InterPro" id="IPR028325">
    <property type="entry name" value="VG_K_chnl"/>
</dbReference>
<dbReference type="EMBL" id="JAHXZJ010001864">
    <property type="protein sequence ID" value="KAH0549713.1"/>
    <property type="molecule type" value="Genomic_DNA"/>
</dbReference>
<dbReference type="PANTHER" id="PTHR11537">
    <property type="entry name" value="VOLTAGE-GATED POTASSIUM CHANNEL"/>
    <property type="match status" value="1"/>
</dbReference>
<dbReference type="GO" id="GO:0001508">
    <property type="term" value="P:action potential"/>
    <property type="evidence" value="ECO:0007669"/>
    <property type="project" value="TreeGrafter"/>
</dbReference>
<evidence type="ECO:0000256" key="2">
    <source>
        <dbReference type="ARBA" id="ARBA00022448"/>
    </source>
</evidence>
<evidence type="ECO:0000256" key="3">
    <source>
        <dbReference type="ARBA" id="ARBA00022692"/>
    </source>
</evidence>
<protein>
    <submittedName>
        <fullName evidence="8">Uncharacterized protein</fullName>
    </submittedName>
</protein>
<reference evidence="8 9" key="1">
    <citation type="journal article" date="2021" name="J. Hered.">
        <title>A chromosome-level genome assembly of the parasitoid wasp, Cotesia glomerata (Hymenoptera: Braconidae).</title>
        <authorList>
            <person name="Pinto B.J."/>
            <person name="Weis J.J."/>
            <person name="Gamble T."/>
            <person name="Ode P.J."/>
            <person name="Paul R."/>
            <person name="Zaspel J.M."/>
        </authorList>
    </citation>
    <scope>NUCLEOTIDE SEQUENCE [LARGE SCALE GENOMIC DNA]</scope>
    <source>
        <strain evidence="8">CgM1</strain>
    </source>
</reference>
<proteinExistence type="predicted"/>
<sequence>MIISFRPVGVWGKIVGSLCAIAGVLTIALPVPVIVSNFNYFYHRETDQEEMQSQNFNHVTSCPYLPGTLGLAPSTRKPRNLTFIDSGLGPSGFPGISDDENPENSRPVTPAVVDQAPQVKNPVNNQVPPEIIPPAVNPAVPVVNQVDNNQVASDYEDEMVLPTNQNISLSDALFYISRFEGLPSDLIDFSTCCRDAKGCFPILRKGDKESVIEFVNRLRKKGTEIVECYKSQNPEATPDVPIPTRGSIRLRLFGKEPVCHVVSDSMAISHPGLFGSQFFSTYKAKIDYENRVLELDKMKHLFYKMNKIEDGVMYIPPRCESSFFVKVKNPEVKDGYFPRLKIFKGFFAGNCMVRVSRDRAYLQIYNITDTSVAIKIPTLYVHEVENVWCHLAQLFKEIIMKI</sequence>
<dbReference type="Proteomes" id="UP000826195">
    <property type="component" value="Unassembled WGS sequence"/>
</dbReference>
<keyword evidence="4" id="KW-1133">Transmembrane helix</keyword>
<comment type="caution">
    <text evidence="8">The sequence shown here is derived from an EMBL/GenBank/DDBJ whole genome shotgun (WGS) entry which is preliminary data.</text>
</comment>
<evidence type="ECO:0000256" key="5">
    <source>
        <dbReference type="ARBA" id="ARBA00023065"/>
    </source>
</evidence>
<name>A0AAV7IF77_COTGL</name>
<dbReference type="SUPFAM" id="SSF81324">
    <property type="entry name" value="Voltage-gated potassium channels"/>
    <property type="match status" value="1"/>
</dbReference>
<dbReference type="GO" id="GO:0005251">
    <property type="term" value="F:delayed rectifier potassium channel activity"/>
    <property type="evidence" value="ECO:0007669"/>
    <property type="project" value="TreeGrafter"/>
</dbReference>
<keyword evidence="6" id="KW-0472">Membrane</keyword>
<keyword evidence="3" id="KW-0812">Transmembrane</keyword>
<gene>
    <name evidence="8" type="ORF">KQX54_012900</name>
</gene>
<organism evidence="8 9">
    <name type="scientific">Cotesia glomerata</name>
    <name type="common">Lepidopteran parasitic wasp</name>
    <name type="synonym">Apanteles glomeratus</name>
    <dbReference type="NCBI Taxonomy" id="32391"/>
    <lineage>
        <taxon>Eukaryota</taxon>
        <taxon>Metazoa</taxon>
        <taxon>Ecdysozoa</taxon>
        <taxon>Arthropoda</taxon>
        <taxon>Hexapoda</taxon>
        <taxon>Insecta</taxon>
        <taxon>Pterygota</taxon>
        <taxon>Neoptera</taxon>
        <taxon>Endopterygota</taxon>
        <taxon>Hymenoptera</taxon>
        <taxon>Apocrita</taxon>
        <taxon>Ichneumonoidea</taxon>
        <taxon>Braconidae</taxon>
        <taxon>Microgastrinae</taxon>
        <taxon>Cotesia</taxon>
    </lineage>
</organism>
<comment type="subcellular location">
    <subcellularLocation>
        <location evidence="1">Membrane</location>
        <topology evidence="1">Multi-pass membrane protein</topology>
    </subcellularLocation>
</comment>
<dbReference type="PANTHER" id="PTHR11537:SF113">
    <property type="entry name" value="POTASSIUM VOLTAGE-GATED CHANNEL PROTEIN SHAKER"/>
    <property type="match status" value="1"/>
</dbReference>
<dbReference type="GO" id="GO:0008076">
    <property type="term" value="C:voltage-gated potassium channel complex"/>
    <property type="evidence" value="ECO:0007669"/>
    <property type="project" value="InterPro"/>
</dbReference>